<accession>A0AC35FAJ7</accession>
<evidence type="ECO:0000313" key="1">
    <source>
        <dbReference type="Proteomes" id="UP000887580"/>
    </source>
</evidence>
<organism evidence="1 2">
    <name type="scientific">Panagrolaimus sp. PS1159</name>
    <dbReference type="NCBI Taxonomy" id="55785"/>
    <lineage>
        <taxon>Eukaryota</taxon>
        <taxon>Metazoa</taxon>
        <taxon>Ecdysozoa</taxon>
        <taxon>Nematoda</taxon>
        <taxon>Chromadorea</taxon>
        <taxon>Rhabditida</taxon>
        <taxon>Tylenchina</taxon>
        <taxon>Panagrolaimomorpha</taxon>
        <taxon>Panagrolaimoidea</taxon>
        <taxon>Panagrolaimidae</taxon>
        <taxon>Panagrolaimus</taxon>
    </lineage>
</organism>
<sequence length="165" mass="18554">TTIQPTSMSNDNKNEIVEYRRQLTLRRVLSEHTAFNQDNPHPAPITSLSPSKDHKSVYVGDGVGRIWVWSNDQSNNSTNNSSASTNAAMGKEKNTVDAAQRQFCLHCNRKFSLTETKISCKNCGQFYCQNCIDKTLDIKYASSSAAKLQICPECCESLRQRRTVE</sequence>
<proteinExistence type="predicted"/>
<dbReference type="Proteomes" id="UP000887580">
    <property type="component" value="Unplaced"/>
</dbReference>
<reference evidence="2" key="1">
    <citation type="submission" date="2022-11" db="UniProtKB">
        <authorList>
            <consortium name="WormBaseParasite"/>
        </authorList>
    </citation>
    <scope>IDENTIFICATION</scope>
</reference>
<name>A0AC35FAJ7_9BILA</name>
<dbReference type="WBParaSite" id="PS1159_v2.g14833.t1">
    <property type="protein sequence ID" value="PS1159_v2.g14833.t1"/>
    <property type="gene ID" value="PS1159_v2.g14833"/>
</dbReference>
<evidence type="ECO:0000313" key="2">
    <source>
        <dbReference type="WBParaSite" id="PS1159_v2.g14833.t1"/>
    </source>
</evidence>
<protein>
    <submittedName>
        <fullName evidence="2">FYVE-type domain-containing protein</fullName>
    </submittedName>
</protein>